<evidence type="ECO:0000313" key="7">
    <source>
        <dbReference type="Proteomes" id="UP000765802"/>
    </source>
</evidence>
<dbReference type="Proteomes" id="UP000765802">
    <property type="component" value="Unassembled WGS sequence"/>
</dbReference>
<protein>
    <submittedName>
        <fullName evidence="6">Kinase</fullName>
    </submittedName>
</protein>
<dbReference type="GO" id="GO:0016301">
    <property type="term" value="F:kinase activity"/>
    <property type="evidence" value="ECO:0007669"/>
    <property type="project" value="UniProtKB-KW"/>
</dbReference>
<evidence type="ECO:0000256" key="3">
    <source>
        <dbReference type="ARBA" id="ARBA00022777"/>
    </source>
</evidence>
<evidence type="ECO:0000256" key="1">
    <source>
        <dbReference type="ARBA" id="ARBA00010688"/>
    </source>
</evidence>
<dbReference type="PANTHER" id="PTHR10584">
    <property type="entry name" value="SUGAR KINASE"/>
    <property type="match status" value="1"/>
</dbReference>
<dbReference type="PROSITE" id="PS00584">
    <property type="entry name" value="PFKB_KINASES_2"/>
    <property type="match status" value="1"/>
</dbReference>
<dbReference type="SUPFAM" id="SSF53613">
    <property type="entry name" value="Ribokinase-like"/>
    <property type="match status" value="1"/>
</dbReference>
<proteinExistence type="inferred from homology"/>
<keyword evidence="7" id="KW-1185">Reference proteome</keyword>
<evidence type="ECO:0000256" key="4">
    <source>
        <dbReference type="RuleBase" id="RU003704"/>
    </source>
</evidence>
<evidence type="ECO:0000313" key="6">
    <source>
        <dbReference type="EMBL" id="MBC6492801.1"/>
    </source>
</evidence>
<gene>
    <name evidence="6" type="ORF">BC349_17215</name>
</gene>
<dbReference type="InterPro" id="IPR011611">
    <property type="entry name" value="PfkB_dom"/>
</dbReference>
<dbReference type="InterPro" id="IPR002173">
    <property type="entry name" value="Carboh/pur_kinase_PfkB_CS"/>
</dbReference>
<feature type="domain" description="Carbohydrate kinase PfkB" evidence="5">
    <location>
        <begin position="187"/>
        <end position="281"/>
    </location>
</feature>
<evidence type="ECO:0000259" key="5">
    <source>
        <dbReference type="Pfam" id="PF00294"/>
    </source>
</evidence>
<comment type="caution">
    <text evidence="6">The sequence shown here is derived from an EMBL/GenBank/DDBJ whole genome shotgun (WGS) entry which is preliminary data.</text>
</comment>
<dbReference type="PANTHER" id="PTHR10584:SF166">
    <property type="entry name" value="RIBOKINASE"/>
    <property type="match status" value="1"/>
</dbReference>
<keyword evidence="3 4" id="KW-0418">Kinase</keyword>
<dbReference type="Pfam" id="PF00294">
    <property type="entry name" value="PfkB"/>
    <property type="match status" value="2"/>
</dbReference>
<evidence type="ECO:0000256" key="2">
    <source>
        <dbReference type="ARBA" id="ARBA00022679"/>
    </source>
</evidence>
<dbReference type="InterPro" id="IPR029056">
    <property type="entry name" value="Ribokinase-like"/>
</dbReference>
<name>A0ABR7MDT2_9BACT</name>
<organism evidence="6 7">
    <name type="scientific">Flavihumibacter stibioxidans</name>
    <dbReference type="NCBI Taxonomy" id="1834163"/>
    <lineage>
        <taxon>Bacteria</taxon>
        <taxon>Pseudomonadati</taxon>
        <taxon>Bacteroidota</taxon>
        <taxon>Chitinophagia</taxon>
        <taxon>Chitinophagales</taxon>
        <taxon>Chitinophagaceae</taxon>
        <taxon>Flavihumibacter</taxon>
    </lineage>
</organism>
<sequence length="294" mass="31765">MKNTSTSKVAIIGGTTFDHIVYLPSLPAPVPQTIHQAPFREAVGSTGSGKALALTKLGVPNTLYSVVGDDSYGRQISEYLHAQGVTALLDKDPAGTERHINIMDASGGRTSIFVTQSSEIIAHNIPAIKEQLGQADVIVLNIIGYCRHLIPMVSEQDKPVWTDLHDYDGTNIYHQDFINAAQFIHLSSDNLPDYRATMQSLMARGKELVICTHGKAGATLLTRQGDWYEQAALEGLLIEDSNGAGDCFFSGFLYGYLNGKSHQECLRYGAICGGYAVTSPSLVYEGLSPELLTG</sequence>
<keyword evidence="2 4" id="KW-0808">Transferase</keyword>
<dbReference type="InterPro" id="IPR002139">
    <property type="entry name" value="Ribo/fructo_kinase"/>
</dbReference>
<dbReference type="EMBL" id="MBUA01000029">
    <property type="protein sequence ID" value="MBC6492801.1"/>
    <property type="molecule type" value="Genomic_DNA"/>
</dbReference>
<dbReference type="PRINTS" id="PR00990">
    <property type="entry name" value="RIBOKINASE"/>
</dbReference>
<dbReference type="RefSeq" id="WP_187258118.1">
    <property type="nucleotide sequence ID" value="NZ_JBHULF010000019.1"/>
</dbReference>
<reference evidence="6 7" key="1">
    <citation type="submission" date="2016-07" db="EMBL/GenBank/DDBJ databases">
        <title>Genome analysis of Flavihumibacter stibioxidans YS-17.</title>
        <authorList>
            <person name="Shi K."/>
            <person name="Han Y."/>
            <person name="Wang G."/>
        </authorList>
    </citation>
    <scope>NUCLEOTIDE SEQUENCE [LARGE SCALE GENOMIC DNA]</scope>
    <source>
        <strain evidence="6 7">YS-17</strain>
    </source>
</reference>
<accession>A0ABR7MDT2</accession>
<feature type="domain" description="Carbohydrate kinase PfkB" evidence="5">
    <location>
        <begin position="8"/>
        <end position="140"/>
    </location>
</feature>
<comment type="similarity">
    <text evidence="1 4">Belongs to the carbohydrate kinase PfkB family.</text>
</comment>
<dbReference type="Gene3D" id="3.40.1190.20">
    <property type="match status" value="1"/>
</dbReference>